<dbReference type="SUPFAM" id="SSF53335">
    <property type="entry name" value="S-adenosyl-L-methionine-dependent methyltransferases"/>
    <property type="match status" value="1"/>
</dbReference>
<feature type="transmembrane region" description="Helical" evidence="3">
    <location>
        <begin position="757"/>
        <end position="781"/>
    </location>
</feature>
<dbReference type="EMBL" id="CP002353">
    <property type="protein sequence ID" value="ADV62270.1"/>
    <property type="molecule type" value="Genomic_DNA"/>
</dbReference>
<dbReference type="GO" id="GO:0005829">
    <property type="term" value="C:cytosol"/>
    <property type="evidence" value="ECO:0007669"/>
    <property type="project" value="TreeGrafter"/>
</dbReference>
<accession>E8R0E3</accession>
<feature type="region of interest" description="Disordered" evidence="2">
    <location>
        <begin position="623"/>
        <end position="646"/>
    </location>
</feature>
<dbReference type="Gene3D" id="3.40.50.150">
    <property type="entry name" value="Vaccinia Virus protein VP39"/>
    <property type="match status" value="1"/>
</dbReference>
<reference key="1">
    <citation type="submission" date="2010-11" db="EMBL/GenBank/DDBJ databases">
        <title>The complete sequence of chromosome of Isophaera pallida ATCC 43644.</title>
        <authorList>
            <consortium name="US DOE Joint Genome Institute (JGI-PGF)"/>
            <person name="Lucas S."/>
            <person name="Copeland A."/>
            <person name="Lapidus A."/>
            <person name="Bruce D."/>
            <person name="Goodwin L."/>
            <person name="Pitluck S."/>
            <person name="Kyrpides N."/>
            <person name="Mavromatis K."/>
            <person name="Pagani I."/>
            <person name="Ivanova N."/>
            <person name="Saunders E."/>
            <person name="Brettin T."/>
            <person name="Detter J.C."/>
            <person name="Han C."/>
            <person name="Tapia R."/>
            <person name="Land M."/>
            <person name="Hauser L."/>
            <person name="Markowitz V."/>
            <person name="Cheng J.-F."/>
            <person name="Hugenholtz P."/>
            <person name="Woyke T."/>
            <person name="Wu D."/>
            <person name="Eisen J.A."/>
        </authorList>
    </citation>
    <scope>NUCLEOTIDE SEQUENCE</scope>
    <source>
        <strain>ATCC 43644</strain>
    </source>
</reference>
<dbReference type="GO" id="GO:0004766">
    <property type="term" value="F:spermidine synthase activity"/>
    <property type="evidence" value="ECO:0007669"/>
    <property type="project" value="TreeGrafter"/>
</dbReference>
<reference evidence="4 5" key="2">
    <citation type="journal article" date="2011" name="Stand. Genomic Sci.">
        <title>Complete genome sequence of Isosphaera pallida type strain (IS1B).</title>
        <authorList>
            <consortium name="US DOE Joint Genome Institute (JGI-PGF)"/>
            <person name="Goker M."/>
            <person name="Cleland D."/>
            <person name="Saunders E."/>
            <person name="Lapidus A."/>
            <person name="Nolan M."/>
            <person name="Lucas S."/>
            <person name="Hammon N."/>
            <person name="Deshpande S."/>
            <person name="Cheng J.F."/>
            <person name="Tapia R."/>
            <person name="Han C."/>
            <person name="Goodwin L."/>
            <person name="Pitluck S."/>
            <person name="Liolios K."/>
            <person name="Pagani I."/>
            <person name="Ivanova N."/>
            <person name="Mavromatis K."/>
            <person name="Pati A."/>
            <person name="Chen A."/>
            <person name="Palaniappan K."/>
            <person name="Land M."/>
            <person name="Hauser L."/>
            <person name="Chang Y.J."/>
            <person name="Jeffries C.D."/>
            <person name="Detter J.C."/>
            <person name="Beck B."/>
            <person name="Woyke T."/>
            <person name="Bristow J."/>
            <person name="Eisen J.A."/>
            <person name="Markowitz V."/>
            <person name="Hugenholtz P."/>
            <person name="Kyrpides N.C."/>
            <person name="Klenk H.P."/>
        </authorList>
    </citation>
    <scope>NUCLEOTIDE SEQUENCE [LARGE SCALE GENOMIC DNA]</scope>
    <source>
        <strain evidence="5">ATCC 43644 / DSM 9630 / IS1B</strain>
    </source>
</reference>
<feature type="transmembrane region" description="Helical" evidence="3">
    <location>
        <begin position="728"/>
        <end position="750"/>
    </location>
</feature>
<dbReference type="eggNOG" id="COG0421">
    <property type="taxonomic scope" value="Bacteria"/>
</dbReference>
<feature type="transmembrane region" description="Helical" evidence="3">
    <location>
        <begin position="219"/>
        <end position="245"/>
    </location>
</feature>
<evidence type="ECO:0000256" key="1">
    <source>
        <dbReference type="ARBA" id="ARBA00023066"/>
    </source>
</evidence>
<feature type="transmembrane region" description="Helical" evidence="3">
    <location>
        <begin position="180"/>
        <end position="207"/>
    </location>
</feature>
<gene>
    <name evidence="4" type="ordered locus">Isop_1686</name>
</gene>
<keyword evidence="3" id="KW-0472">Membrane</keyword>
<dbReference type="RefSeq" id="WP_013564558.1">
    <property type="nucleotide sequence ID" value="NC_014962.1"/>
</dbReference>
<sequence length="856" mass="91859">MTPIKIRRRDETTRPAGLLPSGRRAAEAEMTRGVDQVGIKSPPGMIKGDASQPQPPPRPRVRLAWAAGTLLGLELACIRWFGATVPFLTFFTNLVLMACVLGMSVGLMAARGTRDWSRWSLPALVAAMLLAVWSQGEFQAQRWSVEVGSNASNPQHVYFGAEDQAKAGAGQSVPEIPIELAAAVVFALLALAFAGPGRVMGLAFAAIPNRLAAYTADLLGSLAGILLFTLLSALGTSPVVWFAVFGGAWLKLAQPSKPESSLRSLRGWIQPALLAAVLGLAAYGSHAQKQPGALVAWSPYYRVELHPDTGLIKTNNIGHQTMENIQAAGQRYSLPYLLRRDAGAGGPGRVLIIGGGSGNDVAAALEMGAQAVDVVEIDRVLLGVGRDHHPNRPYDDPRVRVVVDDGRGFLKRSQERYDTIVFALVDSLALHSSYSNLRLESYLFTLESFREARQRLQPDGLLVMSNFFRQGWIISRLDGMIRQTFDGQDPLILSLPHQEEIPEGSQVGFFTIILAGGAAQAIAERFERDGSFWSTPNLPIQKQLNGFGPTPPKTDQVGPGGWTRVAPSRLVGRTTQRAATDDWPFLYLRDASIPWLNLRGMALVALLSLGVAALVAPQTLFGPAPTSSDPPPRSHPHQTNPARSRFNPGLDGRMFFLGAGFMLLETKGVVQLALVFGSTWLVNSIVFAAVLVMVLAANLLAMRLRGDSASAHADTSADLKRGPALGGWYVGLFAALGLNLIIPTSAFLSLADPWRTLAACAVVFGPILFAGVVFSLCFARSTQPETDFGSNVAGIVLGGLTENASLLIGFDGLIALAALFYALSAFLGARADQRRRRARLRAAAIHDPVLSSSRRQ</sequence>
<keyword evidence="1" id="KW-0745">Spermidine biosynthesis</keyword>
<feature type="transmembrane region" description="Helical" evidence="3">
    <location>
        <begin position="119"/>
        <end position="136"/>
    </location>
</feature>
<dbReference type="InterPro" id="IPR029063">
    <property type="entry name" value="SAM-dependent_MTases_sf"/>
</dbReference>
<protein>
    <submittedName>
        <fullName evidence="4">Spermine synthase</fullName>
    </submittedName>
</protein>
<feature type="transmembrane region" description="Helical" evidence="3">
    <location>
        <begin position="806"/>
        <end position="829"/>
    </location>
</feature>
<feature type="transmembrane region" description="Helical" evidence="3">
    <location>
        <begin position="681"/>
        <end position="701"/>
    </location>
</feature>
<evidence type="ECO:0000313" key="5">
    <source>
        <dbReference type="Proteomes" id="UP000008631"/>
    </source>
</evidence>
<dbReference type="CDD" id="cd02440">
    <property type="entry name" value="AdoMet_MTases"/>
    <property type="match status" value="1"/>
</dbReference>
<dbReference type="GO" id="GO:0008295">
    <property type="term" value="P:spermidine biosynthetic process"/>
    <property type="evidence" value="ECO:0007669"/>
    <property type="project" value="UniProtKB-KW"/>
</dbReference>
<dbReference type="InterPro" id="IPR001045">
    <property type="entry name" value="Spermi_synthase"/>
</dbReference>
<dbReference type="STRING" id="575540.Isop_1686"/>
<feature type="transmembrane region" description="Helical" evidence="3">
    <location>
        <begin position="63"/>
        <end position="81"/>
    </location>
</feature>
<dbReference type="HOGENOM" id="CLU_386210_0_0_0"/>
<evidence type="ECO:0000313" key="4">
    <source>
        <dbReference type="EMBL" id="ADV62270.1"/>
    </source>
</evidence>
<dbReference type="PANTHER" id="PTHR11558">
    <property type="entry name" value="SPERMIDINE/SPERMINE SYNTHASE"/>
    <property type="match status" value="1"/>
</dbReference>
<feature type="transmembrane region" description="Helical" evidence="3">
    <location>
        <begin position="654"/>
        <end position="674"/>
    </location>
</feature>
<dbReference type="Proteomes" id="UP000008631">
    <property type="component" value="Chromosome"/>
</dbReference>
<proteinExistence type="predicted"/>
<keyword evidence="5" id="KW-1185">Reference proteome</keyword>
<feature type="transmembrane region" description="Helical" evidence="3">
    <location>
        <begin position="87"/>
        <end position="107"/>
    </location>
</feature>
<dbReference type="PANTHER" id="PTHR11558:SF11">
    <property type="entry name" value="SPERMIDINE SYNTHASE"/>
    <property type="match status" value="1"/>
</dbReference>
<feature type="transmembrane region" description="Helical" evidence="3">
    <location>
        <begin position="596"/>
        <end position="616"/>
    </location>
</feature>
<evidence type="ECO:0000256" key="2">
    <source>
        <dbReference type="SAM" id="MobiDB-lite"/>
    </source>
</evidence>
<name>E8R0E3_ISOPI</name>
<feature type="transmembrane region" description="Helical" evidence="3">
    <location>
        <begin position="265"/>
        <end position="283"/>
    </location>
</feature>
<organism evidence="4 5">
    <name type="scientific">Isosphaera pallida (strain ATCC 43644 / DSM 9630 / IS1B)</name>
    <dbReference type="NCBI Taxonomy" id="575540"/>
    <lineage>
        <taxon>Bacteria</taxon>
        <taxon>Pseudomonadati</taxon>
        <taxon>Planctomycetota</taxon>
        <taxon>Planctomycetia</taxon>
        <taxon>Isosphaerales</taxon>
        <taxon>Isosphaeraceae</taxon>
        <taxon>Isosphaera</taxon>
    </lineage>
</organism>
<dbReference type="OrthoDB" id="7510320at2"/>
<feature type="region of interest" description="Disordered" evidence="2">
    <location>
        <begin position="1"/>
        <end position="59"/>
    </location>
</feature>
<evidence type="ECO:0000256" key="3">
    <source>
        <dbReference type="SAM" id="Phobius"/>
    </source>
</evidence>
<keyword evidence="3" id="KW-0812">Transmembrane</keyword>
<dbReference type="AlphaFoldDB" id="E8R0E3"/>
<dbReference type="InParanoid" id="E8R0E3"/>
<dbReference type="KEGG" id="ipa:Isop_1686"/>
<keyword evidence="3" id="KW-1133">Transmembrane helix</keyword>
<dbReference type="Pfam" id="PF01564">
    <property type="entry name" value="Spermine_synth"/>
    <property type="match status" value="1"/>
</dbReference>